<dbReference type="CDD" id="cd18804">
    <property type="entry name" value="SF2_C_priA"/>
    <property type="match status" value="1"/>
</dbReference>
<sequence>MEHTVIAQVIVDVPTMQTNQPFSYQIPSALELFVAVGMRVEVPFGNGNRHIQGFIVAISDEMPVAHKTELKEIVRLLDVYPVLNHELLQLADDMAKTTFAFKVTCLQTMLPSVMRSTYQKWVVLLADNLESKEVTETIFKGLGEVPWEEVVDTPHLSTILQLRREGKVDIRYEVTTKNRVKTVRVIKRKASLVELEQALQKQRANAYQKRRLLELLLTLVDESDISFPELLHDHDLTRAVINNGAKENWLTIEEREIYRDPYAYQSFQSDQALLLNPEQKTAVEAITQSVSDQDAKVFLIEGVTGSGKTEVYLQSIAEVLGKGQTAIMLVPEISLTPQTVTRFKRRFGDDVAVLHSGLSQGEKYDEWRKIERGEARVVVGARSAIFAPLENIGLIVIDEEHEGSYKQEESPRYHARDLAIWRSQYHHCPVVLGSATPSLESRARAQKNVYHLLPLTERAVSNAQLPTVEVIDMREEAKKGAQTFSSVLVDKLTDRLSKKEQSVLMLNRRGFSSFVMCRDCGYVLPCPNCDISLTLHMDTKTMKCHYCGHEEPIPYRCPICDGTKIRYYGTGTQKVEAELKELLPEARIIRMDVDTTRKKGSHQKLLDQMESGSADILLGTQMIAKGLDFPNVTLVGVLNADTALNLPDFRSSERTFQLLTQVSGRAGRGAKAGEVVIQTFNPEHYAIRLAQSQDYEAFYRHEMQMRHRGAYPPYYFTSQIVVSHEEEQVAAKRIYQVVTFLKNFLTDQAIVLGPTPKSIARVNKRYYYQVVIKYRQEPRLDEALELILQESQKDIRQGLRLSIDMEPQHFI</sequence>
<dbReference type="GO" id="GO:0003677">
    <property type="term" value="F:DNA binding"/>
    <property type="evidence" value="ECO:0007669"/>
    <property type="project" value="UniProtKB-UniRule"/>
</dbReference>
<dbReference type="Pfam" id="PF00271">
    <property type="entry name" value="Helicase_C"/>
    <property type="match status" value="1"/>
</dbReference>
<feature type="binding site" evidence="12">
    <location>
        <position position="517"/>
    </location>
    <ligand>
        <name>Zn(2+)</name>
        <dbReference type="ChEBI" id="CHEBI:29105"/>
        <label>1</label>
    </ligand>
</feature>
<dbReference type="CDD" id="cd17929">
    <property type="entry name" value="DEXHc_priA"/>
    <property type="match status" value="1"/>
</dbReference>
<dbReference type="EC" id="5.6.2.4" evidence="12"/>
<dbReference type="FunFam" id="3.40.1440.60:FF:000001">
    <property type="entry name" value="Primosomal protein N"/>
    <property type="match status" value="1"/>
</dbReference>
<keyword evidence="5 12" id="KW-0378">Hydrolase</keyword>
<accession>A0A1Q2D6T0</accession>
<evidence type="ECO:0000256" key="10">
    <source>
        <dbReference type="ARBA" id="ARBA00023235"/>
    </source>
</evidence>
<dbReference type="GO" id="GO:0043138">
    <property type="term" value="F:3'-5' DNA helicase activity"/>
    <property type="evidence" value="ECO:0007669"/>
    <property type="project" value="UniProtKB-EC"/>
</dbReference>
<dbReference type="InterPro" id="IPR005259">
    <property type="entry name" value="PriA"/>
</dbReference>
<dbReference type="GO" id="GO:0006270">
    <property type="term" value="P:DNA replication initiation"/>
    <property type="evidence" value="ECO:0007669"/>
    <property type="project" value="TreeGrafter"/>
</dbReference>
<dbReference type="GO" id="GO:0005524">
    <property type="term" value="F:ATP binding"/>
    <property type="evidence" value="ECO:0007669"/>
    <property type="project" value="UniProtKB-UniRule"/>
</dbReference>
<evidence type="ECO:0000313" key="15">
    <source>
        <dbReference type="EMBL" id="AQP54057.1"/>
    </source>
</evidence>
<dbReference type="Pfam" id="PF18074">
    <property type="entry name" value="PriA_C"/>
    <property type="match status" value="1"/>
</dbReference>
<keyword evidence="8 12" id="KW-0067">ATP-binding</keyword>
<evidence type="ECO:0000313" key="16">
    <source>
        <dbReference type="Proteomes" id="UP000188246"/>
    </source>
</evidence>
<feature type="binding site" evidence="12">
    <location>
        <position position="547"/>
    </location>
    <ligand>
        <name>Zn(2+)</name>
        <dbReference type="ChEBI" id="CHEBI:29105"/>
        <label>2</label>
    </ligand>
</feature>
<dbReference type="KEGG" id="vpi:BW732_07395"/>
<dbReference type="STRING" id="633807.BW732_07395"/>
<keyword evidence="4 12" id="KW-0547">Nucleotide-binding</keyword>
<evidence type="ECO:0000256" key="7">
    <source>
        <dbReference type="ARBA" id="ARBA00022833"/>
    </source>
</evidence>
<dbReference type="NCBIfam" id="NF004066">
    <property type="entry name" value="PRK05580.1-3"/>
    <property type="match status" value="1"/>
</dbReference>
<evidence type="ECO:0000256" key="12">
    <source>
        <dbReference type="HAMAP-Rule" id="MF_00983"/>
    </source>
</evidence>
<feature type="domain" description="Helicase C-terminal" evidence="14">
    <location>
        <begin position="552"/>
        <end position="728"/>
    </location>
</feature>
<dbReference type="GO" id="GO:0006302">
    <property type="term" value="P:double-strand break repair"/>
    <property type="evidence" value="ECO:0007669"/>
    <property type="project" value="InterPro"/>
</dbReference>
<keyword evidence="10 12" id="KW-0413">Isomerase</keyword>
<dbReference type="SUPFAM" id="SSF52540">
    <property type="entry name" value="P-loop containing nucleoside triphosphate hydrolases"/>
    <property type="match status" value="2"/>
</dbReference>
<dbReference type="RefSeq" id="WP_228414924.1">
    <property type="nucleotide sequence ID" value="NZ_NGJV01000011.1"/>
</dbReference>
<dbReference type="PANTHER" id="PTHR30580">
    <property type="entry name" value="PRIMOSOMAL PROTEIN N"/>
    <property type="match status" value="1"/>
</dbReference>
<gene>
    <name evidence="12" type="primary">priA</name>
    <name evidence="15" type="ORF">BW732_07395</name>
</gene>
<dbReference type="InterPro" id="IPR042115">
    <property type="entry name" value="PriA_3primeBD_sf"/>
</dbReference>
<feature type="domain" description="Helicase ATP-binding" evidence="13">
    <location>
        <begin position="289"/>
        <end position="455"/>
    </location>
</feature>
<evidence type="ECO:0000259" key="14">
    <source>
        <dbReference type="PROSITE" id="PS51194"/>
    </source>
</evidence>
<evidence type="ECO:0000256" key="9">
    <source>
        <dbReference type="ARBA" id="ARBA00023125"/>
    </source>
</evidence>
<dbReference type="InterPro" id="IPR040498">
    <property type="entry name" value="PriA_CRR"/>
</dbReference>
<comment type="catalytic activity">
    <reaction evidence="11 12">
        <text>ATP + H2O = ADP + phosphate + H(+)</text>
        <dbReference type="Rhea" id="RHEA:13065"/>
        <dbReference type="ChEBI" id="CHEBI:15377"/>
        <dbReference type="ChEBI" id="CHEBI:15378"/>
        <dbReference type="ChEBI" id="CHEBI:30616"/>
        <dbReference type="ChEBI" id="CHEBI:43474"/>
        <dbReference type="ChEBI" id="CHEBI:456216"/>
        <dbReference type="EC" id="5.6.2.4"/>
    </reaction>
</comment>
<dbReference type="Pfam" id="PF17764">
    <property type="entry name" value="PriA_3primeBD"/>
    <property type="match status" value="1"/>
</dbReference>
<reference evidence="15 16" key="1">
    <citation type="journal article" date="2010" name="Int. J. Syst. Evol. Microbiol.">
        <title>Vagococcus penaei sp. nov., isolated from spoilage microbiota of cooked shrimp (Penaeus vannamei).</title>
        <authorList>
            <person name="Jaffres E."/>
            <person name="Prevost H."/>
            <person name="Rossero A."/>
            <person name="Joffraud J.J."/>
            <person name="Dousset X."/>
        </authorList>
    </citation>
    <scope>NUCLEOTIDE SEQUENCE [LARGE SCALE GENOMIC DNA]</scope>
    <source>
        <strain evidence="15 16">CD276</strain>
    </source>
</reference>
<keyword evidence="1 12" id="KW-0639">Primosome</keyword>
<dbReference type="SMART" id="SM00490">
    <property type="entry name" value="HELICc"/>
    <property type="match status" value="1"/>
</dbReference>
<comment type="cofactor">
    <cofactor evidence="12">
        <name>Zn(2+)</name>
        <dbReference type="ChEBI" id="CHEBI:29105"/>
    </cofactor>
    <text evidence="12">Binds 2 zinc ions per subunit.</text>
</comment>
<evidence type="ECO:0000256" key="8">
    <source>
        <dbReference type="ARBA" id="ARBA00022840"/>
    </source>
</evidence>
<evidence type="ECO:0000256" key="1">
    <source>
        <dbReference type="ARBA" id="ARBA00022515"/>
    </source>
</evidence>
<name>A0A1Q2D6T0_9ENTE</name>
<dbReference type="Gene3D" id="3.40.1440.60">
    <property type="entry name" value="PriA, 3(prime) DNA-binding domain"/>
    <property type="match status" value="1"/>
</dbReference>
<dbReference type="InterPro" id="IPR027417">
    <property type="entry name" value="P-loop_NTPase"/>
</dbReference>
<dbReference type="PROSITE" id="PS51194">
    <property type="entry name" value="HELICASE_CTER"/>
    <property type="match status" value="1"/>
</dbReference>
<dbReference type="SMART" id="SM00487">
    <property type="entry name" value="DEXDc"/>
    <property type="match status" value="1"/>
</dbReference>
<dbReference type="InterPro" id="IPR011545">
    <property type="entry name" value="DEAD/DEAH_box_helicase_dom"/>
</dbReference>
<dbReference type="PANTHER" id="PTHR30580:SF0">
    <property type="entry name" value="PRIMOSOMAL PROTEIN N"/>
    <property type="match status" value="1"/>
</dbReference>
<evidence type="ECO:0000256" key="6">
    <source>
        <dbReference type="ARBA" id="ARBA00022806"/>
    </source>
</evidence>
<keyword evidence="2 12" id="KW-0235">DNA replication</keyword>
<dbReference type="GO" id="GO:0006269">
    <property type="term" value="P:DNA replication, synthesis of primer"/>
    <property type="evidence" value="ECO:0007669"/>
    <property type="project" value="UniProtKB-KW"/>
</dbReference>
<feature type="binding site" evidence="12">
    <location>
        <position position="560"/>
    </location>
    <ligand>
        <name>Zn(2+)</name>
        <dbReference type="ChEBI" id="CHEBI:29105"/>
        <label>1</label>
    </ligand>
</feature>
<dbReference type="GO" id="GO:0008270">
    <property type="term" value="F:zinc ion binding"/>
    <property type="evidence" value="ECO:0007669"/>
    <property type="project" value="UniProtKB-UniRule"/>
</dbReference>
<evidence type="ECO:0000256" key="3">
    <source>
        <dbReference type="ARBA" id="ARBA00022723"/>
    </source>
</evidence>
<feature type="binding site" evidence="12">
    <location>
        <position position="557"/>
    </location>
    <ligand>
        <name>Zn(2+)</name>
        <dbReference type="ChEBI" id="CHEBI:29105"/>
        <label>1</label>
    </ligand>
</feature>
<dbReference type="EMBL" id="CP019609">
    <property type="protein sequence ID" value="AQP54057.1"/>
    <property type="molecule type" value="Genomic_DNA"/>
</dbReference>
<feature type="binding site" evidence="12">
    <location>
        <position position="520"/>
    </location>
    <ligand>
        <name>Zn(2+)</name>
        <dbReference type="ChEBI" id="CHEBI:29105"/>
        <label>1</label>
    </ligand>
</feature>
<dbReference type="InterPro" id="IPR001650">
    <property type="entry name" value="Helicase_C-like"/>
</dbReference>
<dbReference type="FunFam" id="3.40.50.300:FF:000489">
    <property type="entry name" value="Primosome assembly protein PriA"/>
    <property type="match status" value="1"/>
</dbReference>
<comment type="similarity">
    <text evidence="12">Belongs to the helicase family. PriA subfamily.</text>
</comment>
<evidence type="ECO:0000256" key="4">
    <source>
        <dbReference type="ARBA" id="ARBA00022741"/>
    </source>
</evidence>
<protein>
    <recommendedName>
        <fullName evidence="12">Replication restart protein PriA</fullName>
    </recommendedName>
    <alternativeName>
        <fullName evidence="12">ATP-dependent DNA helicase PriA</fullName>
        <ecNumber evidence="12">5.6.2.4</ecNumber>
    </alternativeName>
    <alternativeName>
        <fullName evidence="12">DNA 3'-5' helicase PriA</fullName>
    </alternativeName>
</protein>
<proteinExistence type="inferred from homology"/>
<keyword evidence="9 12" id="KW-0238">DNA-binding</keyword>
<comment type="function">
    <text evidence="12">Initiates the restart of stalled replication forks, which reloads the replicative helicase on sites other than the origin of replication. Recognizes and binds to abandoned replication forks and remodels them to uncover a helicase loading site. Promotes assembly of the primosome at these replication forks.</text>
</comment>
<dbReference type="HAMAP" id="MF_00983">
    <property type="entry name" value="PriA"/>
    <property type="match status" value="1"/>
</dbReference>
<dbReference type="GO" id="GO:0016887">
    <property type="term" value="F:ATP hydrolysis activity"/>
    <property type="evidence" value="ECO:0007669"/>
    <property type="project" value="RHEA"/>
</dbReference>
<feature type="binding site" evidence="12">
    <location>
        <position position="526"/>
    </location>
    <ligand>
        <name>Zn(2+)</name>
        <dbReference type="ChEBI" id="CHEBI:29105"/>
        <label>2</label>
    </ligand>
</feature>
<evidence type="ECO:0000256" key="2">
    <source>
        <dbReference type="ARBA" id="ARBA00022705"/>
    </source>
</evidence>
<dbReference type="GO" id="GO:1990077">
    <property type="term" value="C:primosome complex"/>
    <property type="evidence" value="ECO:0007669"/>
    <property type="project" value="UniProtKB-UniRule"/>
</dbReference>
<dbReference type="NCBIfam" id="TIGR00595">
    <property type="entry name" value="priA"/>
    <property type="match status" value="1"/>
</dbReference>
<dbReference type="PROSITE" id="PS51192">
    <property type="entry name" value="HELICASE_ATP_BIND_1"/>
    <property type="match status" value="1"/>
</dbReference>
<dbReference type="AlphaFoldDB" id="A0A1Q2D6T0"/>
<dbReference type="Gene3D" id="3.40.50.300">
    <property type="entry name" value="P-loop containing nucleotide triphosphate hydrolases"/>
    <property type="match status" value="2"/>
</dbReference>
<dbReference type="Proteomes" id="UP000188246">
    <property type="component" value="Chromosome"/>
</dbReference>
<evidence type="ECO:0000256" key="5">
    <source>
        <dbReference type="ARBA" id="ARBA00022801"/>
    </source>
</evidence>
<dbReference type="Pfam" id="PF00270">
    <property type="entry name" value="DEAD"/>
    <property type="match status" value="1"/>
</dbReference>
<keyword evidence="16" id="KW-1185">Reference proteome</keyword>
<evidence type="ECO:0000259" key="13">
    <source>
        <dbReference type="PROSITE" id="PS51192"/>
    </source>
</evidence>
<dbReference type="Pfam" id="PF18319">
    <property type="entry name" value="Zn_ribbon_PriA"/>
    <property type="match status" value="1"/>
</dbReference>
<organism evidence="15 16">
    <name type="scientific">Vagococcus penaei</name>
    <dbReference type="NCBI Taxonomy" id="633807"/>
    <lineage>
        <taxon>Bacteria</taxon>
        <taxon>Bacillati</taxon>
        <taxon>Bacillota</taxon>
        <taxon>Bacilli</taxon>
        <taxon>Lactobacillales</taxon>
        <taxon>Enterococcaceae</taxon>
        <taxon>Vagococcus</taxon>
    </lineage>
</organism>
<keyword evidence="7 12" id="KW-0862">Zinc</keyword>
<dbReference type="GO" id="GO:0006310">
    <property type="term" value="P:DNA recombination"/>
    <property type="evidence" value="ECO:0007669"/>
    <property type="project" value="InterPro"/>
</dbReference>
<evidence type="ECO:0000256" key="11">
    <source>
        <dbReference type="ARBA" id="ARBA00048988"/>
    </source>
</evidence>
<dbReference type="InterPro" id="IPR014001">
    <property type="entry name" value="Helicase_ATP-bd"/>
</dbReference>
<feature type="binding site" evidence="12">
    <location>
        <position position="544"/>
    </location>
    <ligand>
        <name>Zn(2+)</name>
        <dbReference type="ChEBI" id="CHEBI:29105"/>
        <label>2</label>
    </ligand>
</feature>
<dbReference type="InterPro" id="IPR041222">
    <property type="entry name" value="PriA_3primeBD"/>
</dbReference>
<feature type="binding site" evidence="12">
    <location>
        <position position="529"/>
    </location>
    <ligand>
        <name>Zn(2+)</name>
        <dbReference type="ChEBI" id="CHEBI:29105"/>
        <label>2</label>
    </ligand>
</feature>
<keyword evidence="3 12" id="KW-0479">Metal-binding</keyword>
<dbReference type="InterPro" id="IPR041236">
    <property type="entry name" value="PriA_C"/>
</dbReference>
<comment type="catalytic activity">
    <reaction evidence="12">
        <text>Couples ATP hydrolysis with the unwinding of duplex DNA by translocating in the 3'-5' direction.</text>
        <dbReference type="EC" id="5.6.2.4"/>
    </reaction>
</comment>
<comment type="subunit">
    <text evidence="12">Component of the replication restart primosome.</text>
</comment>
<keyword evidence="6 12" id="KW-0347">Helicase</keyword>